<keyword evidence="3" id="KW-0460">Magnesium</keyword>
<evidence type="ECO:0000313" key="4">
    <source>
        <dbReference type="EMBL" id="EKX55270.1"/>
    </source>
</evidence>
<dbReference type="PaxDb" id="55529-EKX55270"/>
<dbReference type="RefSeq" id="XP_005842250.1">
    <property type="nucleotide sequence ID" value="XM_005842193.1"/>
</dbReference>
<dbReference type="NCBIfam" id="TIGR01488">
    <property type="entry name" value="HAD-SF-IB"/>
    <property type="match status" value="1"/>
</dbReference>
<name>L1K499_GUITC</name>
<keyword evidence="1" id="KW-0479">Metal-binding</keyword>
<reference evidence="6" key="2">
    <citation type="submission" date="2012-11" db="EMBL/GenBank/DDBJ databases">
        <authorList>
            <person name="Kuo A."/>
            <person name="Curtis B.A."/>
            <person name="Tanifuji G."/>
            <person name="Burki F."/>
            <person name="Gruber A."/>
            <person name="Irimia M."/>
            <person name="Maruyama S."/>
            <person name="Arias M.C."/>
            <person name="Ball S.G."/>
            <person name="Gile G.H."/>
            <person name="Hirakawa Y."/>
            <person name="Hopkins J.F."/>
            <person name="Rensing S.A."/>
            <person name="Schmutz J."/>
            <person name="Symeonidi A."/>
            <person name="Elias M."/>
            <person name="Eveleigh R.J."/>
            <person name="Herman E.K."/>
            <person name="Klute M.J."/>
            <person name="Nakayama T."/>
            <person name="Obornik M."/>
            <person name="Reyes-Prieto A."/>
            <person name="Armbrust E.V."/>
            <person name="Aves S.J."/>
            <person name="Beiko R.G."/>
            <person name="Coutinho P."/>
            <person name="Dacks J.B."/>
            <person name="Durnford D.G."/>
            <person name="Fast N.M."/>
            <person name="Green B.R."/>
            <person name="Grisdale C."/>
            <person name="Hempe F."/>
            <person name="Henrissat B."/>
            <person name="Hoppner M.P."/>
            <person name="Ishida K.-I."/>
            <person name="Kim E."/>
            <person name="Koreny L."/>
            <person name="Kroth P.G."/>
            <person name="Liu Y."/>
            <person name="Malik S.-B."/>
            <person name="Maier U.G."/>
            <person name="McRose D."/>
            <person name="Mock T."/>
            <person name="Neilson J.A."/>
            <person name="Onodera N.T."/>
            <person name="Poole A.M."/>
            <person name="Pritham E.J."/>
            <person name="Richards T.A."/>
            <person name="Rocap G."/>
            <person name="Roy S.W."/>
            <person name="Sarai C."/>
            <person name="Schaack S."/>
            <person name="Shirato S."/>
            <person name="Slamovits C.H."/>
            <person name="Spencer D.F."/>
            <person name="Suzuki S."/>
            <person name="Worden A.Z."/>
            <person name="Zauner S."/>
            <person name="Barry K."/>
            <person name="Bell C."/>
            <person name="Bharti A.K."/>
            <person name="Crow J.A."/>
            <person name="Grimwood J."/>
            <person name="Kramer R."/>
            <person name="Lindquist E."/>
            <person name="Lucas S."/>
            <person name="Salamov A."/>
            <person name="McFadden G.I."/>
            <person name="Lane C.E."/>
            <person name="Keeling P.J."/>
            <person name="Gray M.W."/>
            <person name="Grigoriev I.V."/>
            <person name="Archibald J.M."/>
        </authorList>
    </citation>
    <scope>NUCLEOTIDE SEQUENCE</scope>
    <source>
        <strain evidence="6">CCMP2712</strain>
    </source>
</reference>
<evidence type="ECO:0000256" key="2">
    <source>
        <dbReference type="ARBA" id="ARBA00022801"/>
    </source>
</evidence>
<dbReference type="Gene3D" id="1.20.1440.100">
    <property type="entry name" value="SG protein - dephosphorylation function"/>
    <property type="match status" value="1"/>
</dbReference>
<dbReference type="PANTHER" id="PTHR43344">
    <property type="entry name" value="PHOSPHOSERINE PHOSPHATASE"/>
    <property type="match status" value="1"/>
</dbReference>
<gene>
    <name evidence="4" type="ORF">GUITHDRAFT_99051</name>
</gene>
<evidence type="ECO:0000313" key="5">
    <source>
        <dbReference type="EnsemblProtists" id="EKX55270"/>
    </source>
</evidence>
<reference evidence="5" key="3">
    <citation type="submission" date="2016-03" db="UniProtKB">
        <authorList>
            <consortium name="EnsemblProtists"/>
        </authorList>
    </citation>
    <scope>IDENTIFICATION</scope>
</reference>
<dbReference type="eggNOG" id="ENOG502S9EN">
    <property type="taxonomic scope" value="Eukaryota"/>
</dbReference>
<dbReference type="InterPro" id="IPR023214">
    <property type="entry name" value="HAD_sf"/>
</dbReference>
<keyword evidence="2" id="KW-0378">Hydrolase</keyword>
<dbReference type="AlphaFoldDB" id="L1K499"/>
<dbReference type="GeneID" id="17311942"/>
<dbReference type="SUPFAM" id="SSF56784">
    <property type="entry name" value="HAD-like"/>
    <property type="match status" value="1"/>
</dbReference>
<dbReference type="GO" id="GO:0046872">
    <property type="term" value="F:metal ion binding"/>
    <property type="evidence" value="ECO:0007669"/>
    <property type="project" value="UniProtKB-KW"/>
</dbReference>
<protein>
    <recommendedName>
        <fullName evidence="7">Phosphoserine phosphatase</fullName>
    </recommendedName>
</protein>
<sequence>MQAALDCCLGARCHQSRRRLSAPTSLHLRGGSQEHRGNCYYDVDGTLYHGTMGHCAWWFVGALPHPRQRAIKRFQICLTIPFIGILALFDEAKAARLLAGIILRGVTQQDASLASKIVASGIMSRAYPQVLEHLRAQQGAGRKVFLLSGNVEPMIESLAHDLGCSVIATRMEIKNGRYTGNVLGDVCVLERKRQKLLEHLPSNLKGSGLTLRGTTGVGNSMYDVPFLEEVSEAYVVRPGSRLRKIAERRGWKLDFARVKGVGAEDGKKKSGSFRSFFSRYSFELGVSIFWGAACGLLGITATPSASTAVGVNTVKQQTETN</sequence>
<dbReference type="EMBL" id="JH992965">
    <property type="protein sequence ID" value="EKX55270.1"/>
    <property type="molecule type" value="Genomic_DNA"/>
</dbReference>
<dbReference type="GO" id="GO:0016787">
    <property type="term" value="F:hydrolase activity"/>
    <property type="evidence" value="ECO:0007669"/>
    <property type="project" value="UniProtKB-KW"/>
</dbReference>
<accession>L1K499</accession>
<dbReference type="OMA" id="ILAWHAT"/>
<dbReference type="Gene3D" id="3.40.50.1000">
    <property type="entry name" value="HAD superfamily/HAD-like"/>
    <property type="match status" value="1"/>
</dbReference>
<keyword evidence="6" id="KW-1185">Reference proteome</keyword>
<proteinExistence type="predicted"/>
<evidence type="ECO:0000256" key="3">
    <source>
        <dbReference type="ARBA" id="ARBA00022842"/>
    </source>
</evidence>
<dbReference type="InterPro" id="IPR036412">
    <property type="entry name" value="HAD-like_sf"/>
</dbReference>
<dbReference type="HOGENOM" id="CLU_867241_0_0_1"/>
<dbReference type="InterPro" id="IPR050582">
    <property type="entry name" value="HAD-like_SerB"/>
</dbReference>
<dbReference type="OrthoDB" id="27226at2759"/>
<evidence type="ECO:0000256" key="1">
    <source>
        <dbReference type="ARBA" id="ARBA00022723"/>
    </source>
</evidence>
<reference evidence="4 6" key="1">
    <citation type="journal article" date="2012" name="Nature">
        <title>Algal genomes reveal evolutionary mosaicism and the fate of nucleomorphs.</title>
        <authorList>
            <consortium name="DOE Joint Genome Institute"/>
            <person name="Curtis B.A."/>
            <person name="Tanifuji G."/>
            <person name="Burki F."/>
            <person name="Gruber A."/>
            <person name="Irimia M."/>
            <person name="Maruyama S."/>
            <person name="Arias M.C."/>
            <person name="Ball S.G."/>
            <person name="Gile G.H."/>
            <person name="Hirakawa Y."/>
            <person name="Hopkins J.F."/>
            <person name="Kuo A."/>
            <person name="Rensing S.A."/>
            <person name="Schmutz J."/>
            <person name="Symeonidi A."/>
            <person name="Elias M."/>
            <person name="Eveleigh R.J."/>
            <person name="Herman E.K."/>
            <person name="Klute M.J."/>
            <person name="Nakayama T."/>
            <person name="Obornik M."/>
            <person name="Reyes-Prieto A."/>
            <person name="Armbrust E.V."/>
            <person name="Aves S.J."/>
            <person name="Beiko R.G."/>
            <person name="Coutinho P."/>
            <person name="Dacks J.B."/>
            <person name="Durnford D.G."/>
            <person name="Fast N.M."/>
            <person name="Green B.R."/>
            <person name="Grisdale C.J."/>
            <person name="Hempel F."/>
            <person name="Henrissat B."/>
            <person name="Hoppner M.P."/>
            <person name="Ishida K."/>
            <person name="Kim E."/>
            <person name="Koreny L."/>
            <person name="Kroth P.G."/>
            <person name="Liu Y."/>
            <person name="Malik S.B."/>
            <person name="Maier U.G."/>
            <person name="McRose D."/>
            <person name="Mock T."/>
            <person name="Neilson J.A."/>
            <person name="Onodera N.T."/>
            <person name="Poole A.M."/>
            <person name="Pritham E.J."/>
            <person name="Richards T.A."/>
            <person name="Rocap G."/>
            <person name="Roy S.W."/>
            <person name="Sarai C."/>
            <person name="Schaack S."/>
            <person name="Shirato S."/>
            <person name="Slamovits C.H."/>
            <person name="Spencer D.F."/>
            <person name="Suzuki S."/>
            <person name="Worden A.Z."/>
            <person name="Zauner S."/>
            <person name="Barry K."/>
            <person name="Bell C."/>
            <person name="Bharti A.K."/>
            <person name="Crow J.A."/>
            <person name="Grimwood J."/>
            <person name="Kramer R."/>
            <person name="Lindquist E."/>
            <person name="Lucas S."/>
            <person name="Salamov A."/>
            <person name="McFadden G.I."/>
            <person name="Lane C.E."/>
            <person name="Keeling P.J."/>
            <person name="Gray M.W."/>
            <person name="Grigoriev I.V."/>
            <person name="Archibald J.M."/>
        </authorList>
    </citation>
    <scope>NUCLEOTIDE SEQUENCE</scope>
    <source>
        <strain evidence="4 6">CCMP2712</strain>
    </source>
</reference>
<dbReference type="Proteomes" id="UP000011087">
    <property type="component" value="Unassembled WGS sequence"/>
</dbReference>
<organism evidence="4">
    <name type="scientific">Guillardia theta (strain CCMP2712)</name>
    <name type="common">Cryptophyte</name>
    <dbReference type="NCBI Taxonomy" id="905079"/>
    <lineage>
        <taxon>Eukaryota</taxon>
        <taxon>Cryptophyceae</taxon>
        <taxon>Pyrenomonadales</taxon>
        <taxon>Geminigeraceae</taxon>
        <taxon>Guillardia</taxon>
    </lineage>
</organism>
<evidence type="ECO:0000313" key="6">
    <source>
        <dbReference type="Proteomes" id="UP000011087"/>
    </source>
</evidence>
<dbReference type="KEGG" id="gtt:GUITHDRAFT_99051"/>
<dbReference type="Pfam" id="PF12710">
    <property type="entry name" value="HAD"/>
    <property type="match status" value="1"/>
</dbReference>
<evidence type="ECO:0008006" key="7">
    <source>
        <dbReference type="Google" id="ProtNLM"/>
    </source>
</evidence>
<dbReference type="EnsemblProtists" id="EKX55270">
    <property type="protein sequence ID" value="EKX55270"/>
    <property type="gene ID" value="GUITHDRAFT_99051"/>
</dbReference>
<dbReference type="PANTHER" id="PTHR43344:SF13">
    <property type="entry name" value="PHOSPHATASE RV3661-RELATED"/>
    <property type="match status" value="1"/>
</dbReference>